<evidence type="ECO:0008006" key="7">
    <source>
        <dbReference type="Google" id="ProtNLM"/>
    </source>
</evidence>
<dbReference type="InterPro" id="IPR036864">
    <property type="entry name" value="Zn2-C6_fun-type_DNA-bd_sf"/>
</dbReference>
<dbReference type="SUPFAM" id="SSF57701">
    <property type="entry name" value="Zn2/Cys6 DNA-binding domain"/>
    <property type="match status" value="1"/>
</dbReference>
<keyword evidence="4" id="KW-0539">Nucleus</keyword>
<dbReference type="AlphaFoldDB" id="A0A9W9N520"/>
<organism evidence="5 6">
    <name type="scientific">Penicillium cf. viridicatum</name>
    <dbReference type="NCBI Taxonomy" id="2972119"/>
    <lineage>
        <taxon>Eukaryota</taxon>
        <taxon>Fungi</taxon>
        <taxon>Dikarya</taxon>
        <taxon>Ascomycota</taxon>
        <taxon>Pezizomycotina</taxon>
        <taxon>Eurotiomycetes</taxon>
        <taxon>Eurotiomycetidae</taxon>
        <taxon>Eurotiales</taxon>
        <taxon>Aspergillaceae</taxon>
        <taxon>Penicillium</taxon>
    </lineage>
</organism>
<sequence length="69" mass="7752">MVVRCVACDPCRRAKLACDHQRPAPDAAIGGKMTCAHTEPAHSGKEIRTTEPMSHFRHVWRYLSAEIHL</sequence>
<keyword evidence="2" id="KW-0238">DNA-binding</keyword>
<dbReference type="EMBL" id="JAPQKQ010000001">
    <property type="protein sequence ID" value="KAJ5213307.1"/>
    <property type="molecule type" value="Genomic_DNA"/>
</dbReference>
<evidence type="ECO:0000256" key="4">
    <source>
        <dbReference type="ARBA" id="ARBA00023242"/>
    </source>
</evidence>
<evidence type="ECO:0000256" key="2">
    <source>
        <dbReference type="ARBA" id="ARBA00023125"/>
    </source>
</evidence>
<gene>
    <name evidence="5" type="ORF">N7449_000476</name>
</gene>
<keyword evidence="6" id="KW-1185">Reference proteome</keyword>
<comment type="caution">
    <text evidence="5">The sequence shown here is derived from an EMBL/GenBank/DDBJ whole genome shotgun (WGS) entry which is preliminary data.</text>
</comment>
<evidence type="ECO:0000256" key="3">
    <source>
        <dbReference type="ARBA" id="ARBA00023163"/>
    </source>
</evidence>
<evidence type="ECO:0000313" key="6">
    <source>
        <dbReference type="Proteomes" id="UP001150942"/>
    </source>
</evidence>
<accession>A0A9W9N520</accession>
<dbReference type="OrthoDB" id="6612291at2759"/>
<reference evidence="5" key="2">
    <citation type="journal article" date="2023" name="IMA Fungus">
        <title>Comparative genomic study of the Penicillium genus elucidates a diverse pangenome and 15 lateral gene transfer events.</title>
        <authorList>
            <person name="Petersen C."/>
            <person name="Sorensen T."/>
            <person name="Nielsen M.R."/>
            <person name="Sondergaard T.E."/>
            <person name="Sorensen J.L."/>
            <person name="Fitzpatrick D.A."/>
            <person name="Frisvad J.C."/>
            <person name="Nielsen K.L."/>
        </authorList>
    </citation>
    <scope>NUCLEOTIDE SEQUENCE</scope>
    <source>
        <strain evidence="5">IBT 20477</strain>
    </source>
</reference>
<name>A0A9W9N520_9EURO</name>
<evidence type="ECO:0000256" key="1">
    <source>
        <dbReference type="ARBA" id="ARBA00023015"/>
    </source>
</evidence>
<dbReference type="GO" id="GO:0003677">
    <property type="term" value="F:DNA binding"/>
    <property type="evidence" value="ECO:0007669"/>
    <property type="project" value="UniProtKB-KW"/>
</dbReference>
<dbReference type="GO" id="GO:0008270">
    <property type="term" value="F:zinc ion binding"/>
    <property type="evidence" value="ECO:0007669"/>
    <property type="project" value="InterPro"/>
</dbReference>
<reference evidence="5" key="1">
    <citation type="submission" date="2022-11" db="EMBL/GenBank/DDBJ databases">
        <authorList>
            <person name="Petersen C."/>
        </authorList>
    </citation>
    <scope>NUCLEOTIDE SEQUENCE</scope>
    <source>
        <strain evidence="5">IBT 20477</strain>
    </source>
</reference>
<proteinExistence type="predicted"/>
<protein>
    <recommendedName>
        <fullName evidence="7">Zn(2)-C6 fungal-type domain-containing protein</fullName>
    </recommendedName>
</protein>
<dbReference type="Gene3D" id="4.10.240.10">
    <property type="entry name" value="Zn(2)-C6 fungal-type DNA-binding domain"/>
    <property type="match status" value="1"/>
</dbReference>
<keyword evidence="1" id="KW-0805">Transcription regulation</keyword>
<dbReference type="Proteomes" id="UP001150942">
    <property type="component" value="Unassembled WGS sequence"/>
</dbReference>
<dbReference type="GO" id="GO:0000981">
    <property type="term" value="F:DNA-binding transcription factor activity, RNA polymerase II-specific"/>
    <property type="evidence" value="ECO:0007669"/>
    <property type="project" value="InterPro"/>
</dbReference>
<keyword evidence="3" id="KW-0804">Transcription</keyword>
<evidence type="ECO:0000313" key="5">
    <source>
        <dbReference type="EMBL" id="KAJ5213307.1"/>
    </source>
</evidence>